<feature type="coiled-coil region" evidence="6">
    <location>
        <begin position="183"/>
        <end position="210"/>
    </location>
</feature>
<evidence type="ECO:0000256" key="1">
    <source>
        <dbReference type="ARBA" id="ARBA00004651"/>
    </source>
</evidence>
<dbReference type="PANTHER" id="PTHR32309:SF13">
    <property type="entry name" value="FERRIC ENTEROBACTIN TRANSPORT PROTEIN FEPE"/>
    <property type="match status" value="1"/>
</dbReference>
<evidence type="ECO:0000313" key="11">
    <source>
        <dbReference type="Proteomes" id="UP000798046"/>
    </source>
</evidence>
<dbReference type="InterPro" id="IPR003856">
    <property type="entry name" value="LPS_length_determ_N"/>
</dbReference>
<dbReference type="PANTHER" id="PTHR32309">
    <property type="entry name" value="TYROSINE-PROTEIN KINASE"/>
    <property type="match status" value="1"/>
</dbReference>
<dbReference type="Proteomes" id="UP000798046">
    <property type="component" value="Unassembled WGS sequence"/>
</dbReference>
<dbReference type="Pfam" id="PF02706">
    <property type="entry name" value="Wzz"/>
    <property type="match status" value="1"/>
</dbReference>
<evidence type="ECO:0000313" key="10">
    <source>
        <dbReference type="EMBL" id="KAB0670425.1"/>
    </source>
</evidence>
<accession>A0ABQ6TPH0</accession>
<proteinExistence type="predicted"/>
<evidence type="ECO:0000259" key="9">
    <source>
        <dbReference type="Pfam" id="PF13807"/>
    </source>
</evidence>
<keyword evidence="2" id="KW-1003">Cell membrane</keyword>
<keyword evidence="3 7" id="KW-0812">Transmembrane</keyword>
<organism evidence="10 11">
    <name type="scientific">Oryzomonas sagensis</name>
    <dbReference type="NCBI Taxonomy" id="2603857"/>
    <lineage>
        <taxon>Bacteria</taxon>
        <taxon>Pseudomonadati</taxon>
        <taxon>Thermodesulfobacteriota</taxon>
        <taxon>Desulfuromonadia</taxon>
        <taxon>Geobacterales</taxon>
        <taxon>Geobacteraceae</taxon>
        <taxon>Oryzomonas</taxon>
    </lineage>
</organism>
<keyword evidence="5 7" id="KW-0472">Membrane</keyword>
<dbReference type="InterPro" id="IPR050445">
    <property type="entry name" value="Bact_polysacc_biosynth/exp"/>
</dbReference>
<sequence>MQTEKTHHAEDEINLLDYVIVIMKWKRLIVGITLACMAVTAIAGLMLPKIYRAETRILPPQQNNAGTASQLLSQVGGGLSGLSGMLGTSQTDLYVGMLQSRTVLDNIIRRFDLRKLYDVKTSEDARKHLTNNINVQGDAKSNVVVISVEDRVPQRAADMANAFVEELKGMTKGLAVTEAAQRRFFFEEQLKETKEALIKAEERVKGFQEKTGALHVEEQVKAVIKNISELRAGIAAKEVEIKVLKTYSKANNPDLQKAEATLSGMKAELSKLESKHGTGNDPMMSTGRMPSVGTEYVRRLRDLKFNESLHDLLLKQYEAAKLDEARDAAVIQVIDRAVQPEKRAKPKRTAMVAIAGAVSFLLSIVLALLLDYRERVLRDPGNSERIVQLKKFSGIDAFRVLAMKRLPGKLDGYDHD</sequence>
<dbReference type="RefSeq" id="WP_151156786.1">
    <property type="nucleotide sequence ID" value="NZ_VZRA01000002.1"/>
</dbReference>
<keyword evidence="4 7" id="KW-1133">Transmembrane helix</keyword>
<protein>
    <submittedName>
        <fullName evidence="10">Uncharacterized protein</fullName>
    </submittedName>
</protein>
<evidence type="ECO:0000256" key="7">
    <source>
        <dbReference type="SAM" id="Phobius"/>
    </source>
</evidence>
<evidence type="ECO:0000256" key="5">
    <source>
        <dbReference type="ARBA" id="ARBA00023136"/>
    </source>
</evidence>
<dbReference type="Pfam" id="PF13807">
    <property type="entry name" value="GNVR"/>
    <property type="match status" value="1"/>
</dbReference>
<name>A0ABQ6TPH0_9BACT</name>
<evidence type="ECO:0000259" key="8">
    <source>
        <dbReference type="Pfam" id="PF02706"/>
    </source>
</evidence>
<dbReference type="EMBL" id="VZRA01000002">
    <property type="protein sequence ID" value="KAB0670425.1"/>
    <property type="molecule type" value="Genomic_DNA"/>
</dbReference>
<evidence type="ECO:0000256" key="3">
    <source>
        <dbReference type="ARBA" id="ARBA00022692"/>
    </source>
</evidence>
<evidence type="ECO:0000256" key="2">
    <source>
        <dbReference type="ARBA" id="ARBA00022475"/>
    </source>
</evidence>
<evidence type="ECO:0000256" key="6">
    <source>
        <dbReference type="SAM" id="Coils"/>
    </source>
</evidence>
<feature type="transmembrane region" description="Helical" evidence="7">
    <location>
        <begin position="350"/>
        <end position="370"/>
    </location>
</feature>
<feature type="domain" description="Polysaccharide chain length determinant N-terminal" evidence="8">
    <location>
        <begin position="11"/>
        <end position="109"/>
    </location>
</feature>
<dbReference type="InterPro" id="IPR032807">
    <property type="entry name" value="GNVR"/>
</dbReference>
<keyword evidence="11" id="KW-1185">Reference proteome</keyword>
<evidence type="ECO:0000256" key="4">
    <source>
        <dbReference type="ARBA" id="ARBA00022989"/>
    </source>
</evidence>
<feature type="domain" description="Tyrosine-protein kinase G-rich" evidence="9">
    <location>
        <begin position="295"/>
        <end position="369"/>
    </location>
</feature>
<keyword evidence="6" id="KW-0175">Coiled coil</keyword>
<reference evidence="10 11" key="1">
    <citation type="journal article" date="2020" name="Microorganisms">
        <title>Description of Three Novel Members in the Family Geobacteraceae, Oryzomonas japonicum gen. nov., sp. nov., Oryzomonas sagensis sp. nov., and Oryzomonas ruber sp. nov.</title>
        <authorList>
            <person name="Xu Z."/>
            <person name="Masuda Y."/>
            <person name="Hayakawa C."/>
            <person name="Ushijima N."/>
            <person name="Kawano K."/>
            <person name="Shiratori Y."/>
            <person name="Senoo K."/>
            <person name="Itoh H."/>
        </authorList>
    </citation>
    <scope>NUCLEOTIDE SEQUENCE [LARGE SCALE GENOMIC DNA]</scope>
    <source>
        <strain evidence="10 11">Red100</strain>
    </source>
</reference>
<feature type="transmembrane region" description="Helical" evidence="7">
    <location>
        <begin position="28"/>
        <end position="47"/>
    </location>
</feature>
<comment type="caution">
    <text evidence="10">The sequence shown here is derived from an EMBL/GenBank/DDBJ whole genome shotgun (WGS) entry which is preliminary data.</text>
</comment>
<gene>
    <name evidence="10" type="ORF">F6V30_09760</name>
</gene>
<comment type="subcellular location">
    <subcellularLocation>
        <location evidence="1">Cell membrane</location>
        <topology evidence="1">Multi-pass membrane protein</topology>
    </subcellularLocation>
</comment>